<dbReference type="PANTHER" id="PTHR11360">
    <property type="entry name" value="MONOCARBOXYLATE TRANSPORTER"/>
    <property type="match status" value="1"/>
</dbReference>
<dbReference type="NCBIfam" id="TIGR04259">
    <property type="entry name" value="oxa_formateAnti"/>
    <property type="match status" value="1"/>
</dbReference>
<reference evidence="6 7" key="1">
    <citation type="submission" date="2018-07" db="EMBL/GenBank/DDBJ databases">
        <authorList>
            <person name="Quirk P.G."/>
            <person name="Krulwich T.A."/>
        </authorList>
    </citation>
    <scope>NUCLEOTIDE SEQUENCE [LARGE SCALE GENOMIC DNA]</scope>
    <source>
        <strain evidence="6 7">CC-BB4</strain>
    </source>
</reference>
<dbReference type="PROSITE" id="PS50850">
    <property type="entry name" value="MFS"/>
    <property type="match status" value="1"/>
</dbReference>
<evidence type="ECO:0000256" key="3">
    <source>
        <dbReference type="ARBA" id="ARBA00023136"/>
    </source>
</evidence>
<sequence length="434" mass="46294">MPNGVARPLGSSLTRERWTQLIAGVICMIMIANLQYGWTLFVQPIQQRHGWSVASIQLAFSIFVALETWLTPLEGWIVDRLGPQTGPKLMVAFGGLMIAAGWIVNSKADTLTMLYLGAVLSGIGGGAVYATGVGQAVKWFPDRRGLAVGLTAAGFGAGAALTVVPIRSVIASSGYETAFFWFGLVQGAVVFLLAWLLRAPHAEEIKTMTMLAPPKVVQSSKSYKPTEMLKTPVFWLLYVMFVLVSASGLMATAQIALIAKDFNVANTAILFGATALSVALIVDNVCNGAARPLFGWISDHIGREYTMAIAFGLGAVSYWLLGSMGTAPWAFVVFAALIFLTWGEIFSLFPSTCTDSFGPKFATVNLSLLYTAKGASAFLVPVANMIKASTGGWHAVFIVTALMNLIVVGLALFVLKPLRSRVATSEATKLAHAV</sequence>
<dbReference type="Pfam" id="PF07690">
    <property type="entry name" value="MFS_1"/>
    <property type="match status" value="1"/>
</dbReference>
<evidence type="ECO:0000256" key="4">
    <source>
        <dbReference type="SAM" id="Phobius"/>
    </source>
</evidence>
<feature type="transmembrane region" description="Helical" evidence="4">
    <location>
        <begin position="178"/>
        <end position="197"/>
    </location>
</feature>
<organism evidence="6 7">
    <name type="scientific">Pseudolabrys taiwanensis</name>
    <dbReference type="NCBI Taxonomy" id="331696"/>
    <lineage>
        <taxon>Bacteria</taxon>
        <taxon>Pseudomonadati</taxon>
        <taxon>Pseudomonadota</taxon>
        <taxon>Alphaproteobacteria</taxon>
        <taxon>Hyphomicrobiales</taxon>
        <taxon>Xanthobacteraceae</taxon>
        <taxon>Pseudolabrys</taxon>
    </lineage>
</organism>
<dbReference type="AlphaFoldDB" id="A0A346A0X8"/>
<feature type="transmembrane region" description="Helical" evidence="4">
    <location>
        <begin position="111"/>
        <end position="133"/>
    </location>
</feature>
<evidence type="ECO:0000313" key="6">
    <source>
        <dbReference type="EMBL" id="AXK82825.1"/>
    </source>
</evidence>
<dbReference type="GO" id="GO:0019531">
    <property type="term" value="F:oxalate transmembrane transporter activity"/>
    <property type="evidence" value="ECO:0007669"/>
    <property type="project" value="InterPro"/>
</dbReference>
<keyword evidence="3 4" id="KW-0472">Membrane</keyword>
<dbReference type="KEGG" id="ptaw:DW352_21250"/>
<feature type="transmembrane region" description="Helical" evidence="4">
    <location>
        <begin position="264"/>
        <end position="285"/>
    </location>
</feature>
<feature type="transmembrane region" description="Helical" evidence="4">
    <location>
        <begin position="21"/>
        <end position="38"/>
    </location>
</feature>
<gene>
    <name evidence="6" type="primary">oxlT</name>
    <name evidence="6" type="ORF">DW352_21250</name>
</gene>
<dbReference type="SUPFAM" id="SSF103473">
    <property type="entry name" value="MFS general substrate transporter"/>
    <property type="match status" value="1"/>
</dbReference>
<dbReference type="InterPro" id="IPR011701">
    <property type="entry name" value="MFS"/>
</dbReference>
<feature type="domain" description="Major facilitator superfamily (MFS) profile" evidence="5">
    <location>
        <begin position="1"/>
        <end position="419"/>
    </location>
</feature>
<feature type="transmembrane region" description="Helical" evidence="4">
    <location>
        <begin position="361"/>
        <end position="380"/>
    </location>
</feature>
<dbReference type="InterPro" id="IPR026355">
    <property type="entry name" value="Oxa/Form_antiport"/>
</dbReference>
<dbReference type="InterPro" id="IPR036259">
    <property type="entry name" value="MFS_trans_sf"/>
</dbReference>
<name>A0A346A0X8_9HYPH</name>
<feature type="transmembrane region" description="Helical" evidence="4">
    <location>
        <begin position="392"/>
        <end position="415"/>
    </location>
</feature>
<dbReference type="CDD" id="cd17353">
    <property type="entry name" value="MFS_OFA_like"/>
    <property type="match status" value="1"/>
</dbReference>
<evidence type="ECO:0000256" key="2">
    <source>
        <dbReference type="ARBA" id="ARBA00022989"/>
    </source>
</evidence>
<keyword evidence="2 4" id="KW-1133">Transmembrane helix</keyword>
<dbReference type="GO" id="GO:0016020">
    <property type="term" value="C:membrane"/>
    <property type="evidence" value="ECO:0007669"/>
    <property type="project" value="InterPro"/>
</dbReference>
<feature type="transmembrane region" description="Helical" evidence="4">
    <location>
        <begin position="233"/>
        <end position="258"/>
    </location>
</feature>
<protein>
    <submittedName>
        <fullName evidence="6">Oxalate/formate MFS antiporter</fullName>
    </submittedName>
</protein>
<feature type="transmembrane region" description="Helical" evidence="4">
    <location>
        <begin position="145"/>
        <end position="166"/>
    </location>
</feature>
<feature type="transmembrane region" description="Helical" evidence="4">
    <location>
        <begin position="50"/>
        <end position="69"/>
    </location>
</feature>
<feature type="transmembrane region" description="Helical" evidence="4">
    <location>
        <begin position="305"/>
        <end position="321"/>
    </location>
</feature>
<evidence type="ECO:0000256" key="1">
    <source>
        <dbReference type="ARBA" id="ARBA00022692"/>
    </source>
</evidence>
<evidence type="ECO:0000313" key="7">
    <source>
        <dbReference type="Proteomes" id="UP000254889"/>
    </source>
</evidence>
<dbReference type="OrthoDB" id="9793415at2"/>
<accession>A0A346A0X8</accession>
<dbReference type="InterPro" id="IPR020846">
    <property type="entry name" value="MFS_dom"/>
</dbReference>
<dbReference type="EMBL" id="CP031417">
    <property type="protein sequence ID" value="AXK82825.1"/>
    <property type="molecule type" value="Genomic_DNA"/>
</dbReference>
<proteinExistence type="predicted"/>
<dbReference type="Proteomes" id="UP000254889">
    <property type="component" value="Chromosome"/>
</dbReference>
<keyword evidence="7" id="KW-1185">Reference proteome</keyword>
<keyword evidence="1 4" id="KW-0812">Transmembrane</keyword>
<dbReference type="PANTHER" id="PTHR11360:SF304">
    <property type="entry name" value="MFS DOMAIN-CONTAINING PROTEIN"/>
    <property type="match status" value="1"/>
</dbReference>
<dbReference type="RefSeq" id="WP_115693204.1">
    <property type="nucleotide sequence ID" value="NZ_CP031417.1"/>
</dbReference>
<dbReference type="Gene3D" id="1.20.1250.20">
    <property type="entry name" value="MFS general substrate transporter like domains"/>
    <property type="match status" value="2"/>
</dbReference>
<feature type="transmembrane region" description="Helical" evidence="4">
    <location>
        <begin position="327"/>
        <end position="349"/>
    </location>
</feature>
<dbReference type="InterPro" id="IPR050327">
    <property type="entry name" value="Proton-linked_MCT"/>
</dbReference>
<evidence type="ECO:0000259" key="5">
    <source>
        <dbReference type="PROSITE" id="PS50850"/>
    </source>
</evidence>